<dbReference type="Proteomes" id="UP000472320">
    <property type="component" value="Unassembled WGS sequence"/>
</dbReference>
<evidence type="ECO:0000313" key="6">
    <source>
        <dbReference type="EMBL" id="MTW11008.1"/>
    </source>
</evidence>
<sequence>MKRWFSFLLACIALVICPVLAKDLDIVFIPKSRDQVFWTFMRQGVERAMREDGHVKLTWRGPAHNDDIDSQIDILHIYSKPGVDAIIIAATDRSRLLASVEQAAALGIKIVAVDSALDGKAHSNLITTNNYAAGRLAAERLAGLLNREGSVAVLRTIQGSASTDDRADGFLDYMKKHAPRIQVIADEYGGGTRGKAARSAVLLLEKHPRVDGIFAVNESTSDGMLRALRQAGLVGRKKFVGFDTTDFLLEGLGKQEIDGLVVQDPRQMGYLAMKAAVAAARGAPFKEQTILTETVLVTRDNFRNPEIQTLLVP</sequence>
<dbReference type="Pfam" id="PF13407">
    <property type="entry name" value="Peripla_BP_4"/>
    <property type="match status" value="1"/>
</dbReference>
<protein>
    <submittedName>
        <fullName evidence="6">Substrate-binding domain-containing protein</fullName>
    </submittedName>
</protein>
<gene>
    <name evidence="6" type="ORF">GM658_10380</name>
</gene>
<feature type="signal peptide" evidence="4">
    <location>
        <begin position="1"/>
        <end position="21"/>
    </location>
</feature>
<evidence type="ECO:0000313" key="7">
    <source>
        <dbReference type="Proteomes" id="UP000472320"/>
    </source>
</evidence>
<name>A0A6L6QEU1_9BURK</name>
<keyword evidence="3 4" id="KW-0732">Signal</keyword>
<comment type="caution">
    <text evidence="6">The sequence shown here is derived from an EMBL/GenBank/DDBJ whole genome shotgun (WGS) entry which is preliminary data.</text>
</comment>
<dbReference type="InterPro" id="IPR025997">
    <property type="entry name" value="SBP_2_dom"/>
</dbReference>
<keyword evidence="7" id="KW-1185">Reference proteome</keyword>
<reference evidence="6 7" key="1">
    <citation type="submission" date="2019-11" db="EMBL/GenBank/DDBJ databases">
        <title>Type strains purchased from KCTC, JCM and DSMZ.</title>
        <authorList>
            <person name="Lu H."/>
        </authorList>
    </citation>
    <scope>NUCLEOTIDE SEQUENCE [LARGE SCALE GENOMIC DNA]</scope>
    <source>
        <strain evidence="6 7">JCM 31587</strain>
    </source>
</reference>
<evidence type="ECO:0000256" key="2">
    <source>
        <dbReference type="ARBA" id="ARBA00007639"/>
    </source>
</evidence>
<dbReference type="Gene3D" id="3.40.50.2300">
    <property type="match status" value="2"/>
</dbReference>
<comment type="similarity">
    <text evidence="2">Belongs to the bacterial solute-binding protein 2 family.</text>
</comment>
<feature type="chain" id="PRO_5026879754" evidence="4">
    <location>
        <begin position="22"/>
        <end position="313"/>
    </location>
</feature>
<dbReference type="GO" id="GO:0030313">
    <property type="term" value="C:cell envelope"/>
    <property type="evidence" value="ECO:0007669"/>
    <property type="project" value="UniProtKB-SubCell"/>
</dbReference>
<evidence type="ECO:0000259" key="5">
    <source>
        <dbReference type="Pfam" id="PF13407"/>
    </source>
</evidence>
<comment type="subcellular location">
    <subcellularLocation>
        <location evidence="1">Cell envelope</location>
    </subcellularLocation>
</comment>
<dbReference type="OrthoDB" id="250606at2"/>
<accession>A0A6L6QEU1</accession>
<dbReference type="PANTHER" id="PTHR46847">
    <property type="entry name" value="D-ALLOSE-BINDING PERIPLASMIC PROTEIN-RELATED"/>
    <property type="match status" value="1"/>
</dbReference>
<dbReference type="GO" id="GO:0030246">
    <property type="term" value="F:carbohydrate binding"/>
    <property type="evidence" value="ECO:0007669"/>
    <property type="project" value="UniProtKB-ARBA"/>
</dbReference>
<dbReference type="EMBL" id="WNKX01000006">
    <property type="protein sequence ID" value="MTW11008.1"/>
    <property type="molecule type" value="Genomic_DNA"/>
</dbReference>
<feature type="domain" description="Periplasmic binding protein" evidence="5">
    <location>
        <begin position="26"/>
        <end position="283"/>
    </location>
</feature>
<dbReference type="CDD" id="cd20004">
    <property type="entry name" value="PBP1_ABC_sugar_binding-like"/>
    <property type="match status" value="1"/>
</dbReference>
<evidence type="ECO:0000256" key="3">
    <source>
        <dbReference type="ARBA" id="ARBA00022729"/>
    </source>
</evidence>
<organism evidence="6 7">
    <name type="scientific">Massilia eburnea</name>
    <dbReference type="NCBI Taxonomy" id="1776165"/>
    <lineage>
        <taxon>Bacteria</taxon>
        <taxon>Pseudomonadati</taxon>
        <taxon>Pseudomonadota</taxon>
        <taxon>Betaproteobacteria</taxon>
        <taxon>Burkholderiales</taxon>
        <taxon>Oxalobacteraceae</taxon>
        <taxon>Telluria group</taxon>
        <taxon>Massilia</taxon>
    </lineage>
</organism>
<evidence type="ECO:0000256" key="4">
    <source>
        <dbReference type="SAM" id="SignalP"/>
    </source>
</evidence>
<dbReference type="PANTHER" id="PTHR46847:SF1">
    <property type="entry name" value="D-ALLOSE-BINDING PERIPLASMIC PROTEIN-RELATED"/>
    <property type="match status" value="1"/>
</dbReference>
<dbReference type="SUPFAM" id="SSF53822">
    <property type="entry name" value="Periplasmic binding protein-like I"/>
    <property type="match status" value="1"/>
</dbReference>
<dbReference type="InterPro" id="IPR028082">
    <property type="entry name" value="Peripla_BP_I"/>
</dbReference>
<dbReference type="AlphaFoldDB" id="A0A6L6QEU1"/>
<dbReference type="RefSeq" id="WP_155453962.1">
    <property type="nucleotide sequence ID" value="NZ_WNKX01000006.1"/>
</dbReference>
<evidence type="ECO:0000256" key="1">
    <source>
        <dbReference type="ARBA" id="ARBA00004196"/>
    </source>
</evidence>
<proteinExistence type="inferred from homology"/>